<reference evidence="6" key="3">
    <citation type="journal article" date="2017" name="Clin. Infect. Dis.">
        <title>Simultaneous emergence of multidrug-resistant Candida auris on 3 continents confirmed by whole-genome sequencing and epidemiological analyses.</title>
        <authorList>
            <person name="Lockhart S.R."/>
            <person name="Etienne K.A."/>
            <person name="Vallabhaneni S."/>
            <person name="Farooqi J."/>
            <person name="Chowdhary A."/>
            <person name="Govender N.P."/>
            <person name="Colombo A.L."/>
            <person name="Calvo B."/>
            <person name="Cuomo C.A."/>
            <person name="Desjardins C.A."/>
            <person name="Berkow E.L."/>
            <person name="Castanheira M."/>
            <person name="Magobo R.E."/>
            <person name="Jabeen K."/>
            <person name="Asghar R.J."/>
            <person name="Meis J.F."/>
            <person name="Jackson B."/>
            <person name="Chiller T."/>
            <person name="Litvintseva A.P."/>
        </authorList>
    </citation>
    <scope>NUCLEOTIDE SEQUENCE [LARGE SCALE GENOMIC DNA]</scope>
    <source>
        <strain evidence="6">B8441</strain>
    </source>
</reference>
<feature type="compositionally biased region" description="Basic and acidic residues" evidence="2">
    <location>
        <begin position="73"/>
        <end position="82"/>
    </location>
</feature>
<evidence type="ECO:0000313" key="8">
    <source>
        <dbReference type="Proteomes" id="UP000037122"/>
    </source>
</evidence>
<feature type="region of interest" description="Disordered" evidence="2">
    <location>
        <begin position="1"/>
        <end position="82"/>
    </location>
</feature>
<dbReference type="Pfam" id="PF08621">
    <property type="entry name" value="RPAP1_N"/>
    <property type="match status" value="1"/>
</dbReference>
<dbReference type="VEuPathDB" id="FungiDB:CJI97_002245"/>
<dbReference type="VEuPathDB" id="FungiDB:CJJ09_003142"/>
<evidence type="ECO:0000256" key="1">
    <source>
        <dbReference type="ARBA" id="ARBA00009953"/>
    </source>
</evidence>
<dbReference type="PANTHER" id="PTHR21483">
    <property type="entry name" value="RNA POLYMERASE II-ASSOCIATED PROTEIN 1"/>
    <property type="match status" value="1"/>
</dbReference>
<dbReference type="EMBL" id="PEKT02000005">
    <property type="protein sequence ID" value="PIS54905.1"/>
    <property type="molecule type" value="Genomic_DNA"/>
</dbReference>
<evidence type="ECO:0000256" key="2">
    <source>
        <dbReference type="SAM" id="MobiDB-lite"/>
    </source>
</evidence>
<reference evidence="5" key="2">
    <citation type="submission" date="2015-07" db="EMBL/GenBank/DDBJ databases">
        <title>Draft Genome of a commonly misdiagnosed multidrug resistant pathogen Candida auris.</title>
        <authorList>
            <person name="Alampalli S.V."/>
            <person name="Chatterjee S."/>
            <person name="Nageshan R.K."/>
            <person name="Joshi S."/>
            <person name="Thiruganasambandam S.C."/>
            <person name="Tatu U.S."/>
        </authorList>
    </citation>
    <scope>NUCLEOTIDE SEQUENCE [LARGE SCALE GENOMIC DNA]</scope>
    <source>
        <strain evidence="5">6684</strain>
    </source>
</reference>
<evidence type="ECO:0000313" key="5">
    <source>
        <dbReference type="EMBL" id="KNE02474.1"/>
    </source>
</evidence>
<dbReference type="EMBL" id="LGST01000003">
    <property type="protein sequence ID" value="KNE02474.1"/>
    <property type="molecule type" value="Genomic_DNA"/>
</dbReference>
<accession>A0A2H0ZWC6</accession>
<organism evidence="6">
    <name type="scientific">Candidozyma auris</name>
    <name type="common">Yeast</name>
    <name type="synonym">Candida auris</name>
    <dbReference type="NCBI Taxonomy" id="498019"/>
    <lineage>
        <taxon>Eukaryota</taxon>
        <taxon>Fungi</taxon>
        <taxon>Dikarya</taxon>
        <taxon>Ascomycota</taxon>
        <taxon>Saccharomycotina</taxon>
        <taxon>Pichiomycetes</taxon>
        <taxon>Metschnikowiaceae</taxon>
        <taxon>Candidozyma</taxon>
    </lineage>
</organism>
<evidence type="ECO:0000313" key="7">
    <source>
        <dbReference type="EMBL" id="QWW24339.1"/>
    </source>
</evidence>
<dbReference type="InterPro" id="IPR013929">
    <property type="entry name" value="RPAP1_C"/>
</dbReference>
<feature type="domain" description="RPAP1 N-terminal" evidence="4">
    <location>
        <begin position="80"/>
        <end position="125"/>
    </location>
</feature>
<sequence length="440" mass="50414">MSLFGDIVEHETEEATLPDLTEHEKMTGFPALQKIEFKRPSRFKAKFGGSRPPPRQQPPKEVPSDPPAAASKEQAKSEAQQIHEENLKRIMQLSPDQFISERDELFQGLDPKLLEGLKKRAEKKEHRHEHAEGFDGWIGGGRDGTNLPHLDAEEVNKALGIKTVKFDATPVEHQIMNSVESDDEIGEQDEDEDAEIAPDDYQIVPPEEAATADMHFPKPKKAMDDPEMDINDPRFLDKLHEKYYPDLPKETNKLAWMAEQPSQERKTSYEAISDMRFDFKGNLIELDDNSSTEIPTYLGLHHHSEDPHMAGYTLTELAHLARSVVPTQRCIAIQTLGRILHKLGLHKYNIMPIQDEEDGNQITKEVSILMKEFELMMWDMVDKLRIIETITEAADEKKTRNLSVRNYAIEALWLWKQGGGRPEDKRRTEEDVIAEQLQQM</sequence>
<proteinExistence type="inferred from homology"/>
<dbReference type="InterPro" id="IPR013930">
    <property type="entry name" value="RPAP1_N"/>
</dbReference>
<feature type="compositionally biased region" description="Pro residues" evidence="2">
    <location>
        <begin position="51"/>
        <end position="66"/>
    </location>
</feature>
<reference evidence="8" key="1">
    <citation type="journal article" date="2015" name="BMC Genomics">
        <title>Draft genome of a commonly misdiagnosed multidrug resistant pathogen Candida auris.</title>
        <authorList>
            <person name="Chatterjee S."/>
            <person name="Alampalli S.V."/>
            <person name="Nageshan R.K."/>
            <person name="Chettiar S.T."/>
            <person name="Joshi S."/>
            <person name="Tatu U.S."/>
        </authorList>
    </citation>
    <scope>NUCLEOTIDE SEQUENCE [LARGE SCALE GENOMIC DNA]</scope>
    <source>
        <strain evidence="8">6684</strain>
    </source>
</reference>
<gene>
    <name evidence="6" type="ORF">B9J08_002054</name>
    <name evidence="7" type="ORF">CA7LBN_003173</name>
    <name evidence="5" type="ORF">QG37_00279</name>
</gene>
<evidence type="ECO:0000259" key="4">
    <source>
        <dbReference type="Pfam" id="PF08621"/>
    </source>
</evidence>
<feature type="domain" description="RPAP1 C-terminal" evidence="3">
    <location>
        <begin position="274"/>
        <end position="343"/>
    </location>
</feature>
<dbReference type="AlphaFoldDB" id="A0A2H0ZWC6"/>
<dbReference type="VEuPathDB" id="FungiDB:CJI96_0002728"/>
<evidence type="ECO:0000313" key="6">
    <source>
        <dbReference type="EMBL" id="PIS54905.1"/>
    </source>
</evidence>
<accession>A0A0L0P811</accession>
<evidence type="ECO:0008006" key="9">
    <source>
        <dbReference type="Google" id="ProtNLM"/>
    </source>
</evidence>
<dbReference type="VEuPathDB" id="FungiDB:B9J08_002054"/>
<dbReference type="PANTHER" id="PTHR21483:SF18">
    <property type="entry name" value="RNA POLYMERASE II-ASSOCIATED PROTEIN 1"/>
    <property type="match status" value="1"/>
</dbReference>
<name>A0A2H0ZWC6_CANAR</name>
<dbReference type="VEuPathDB" id="FungiDB:QG37_00279"/>
<protein>
    <recommendedName>
        <fullName evidence="9">RNA polymerase II-associated protein RBA50</fullName>
    </recommendedName>
</protein>
<dbReference type="GO" id="GO:0006366">
    <property type="term" value="P:transcription by RNA polymerase II"/>
    <property type="evidence" value="ECO:0007669"/>
    <property type="project" value="EnsemblFungi"/>
</dbReference>
<dbReference type="InterPro" id="IPR039913">
    <property type="entry name" value="RPAP1/Rba50"/>
</dbReference>
<dbReference type="Pfam" id="PF08620">
    <property type="entry name" value="RPAP1_C"/>
    <property type="match status" value="1"/>
</dbReference>
<dbReference type="EMBL" id="CP076751">
    <property type="protein sequence ID" value="QWW24339.1"/>
    <property type="molecule type" value="Genomic_DNA"/>
</dbReference>
<dbReference type="OMA" id="TQRCIAI"/>
<evidence type="ECO:0000259" key="3">
    <source>
        <dbReference type="Pfam" id="PF08620"/>
    </source>
</evidence>
<comment type="similarity">
    <text evidence="1">Belongs to the RPAP1 family.</text>
</comment>
<dbReference type="VEuPathDB" id="FungiDB:CJJ07_000178"/>
<reference evidence="7" key="5">
    <citation type="submission" date="2021-06" db="EMBL/GenBank/DDBJ databases">
        <title>Candida auris outbreak in lebanese hospital.</title>
        <authorList>
            <person name="Finianos M."/>
        </authorList>
    </citation>
    <scope>NUCLEOTIDE SEQUENCE</scope>
    <source>
        <strain evidence="7">CA7LBN</strain>
    </source>
</reference>
<dbReference type="Proteomes" id="UP000825438">
    <property type="component" value="Chromosome III"/>
</dbReference>
<dbReference type="Proteomes" id="UP000037122">
    <property type="component" value="Unassembled WGS sequence"/>
</dbReference>
<reference evidence="6" key="4">
    <citation type="submission" date="2017-11" db="EMBL/GenBank/DDBJ databases">
        <title>Candida auris genome assembly and annotation.</title>
        <authorList>
            <person name="Munoz J.F."/>
            <person name="Gade L.G."/>
            <person name="Chow N.A."/>
            <person name="Litvintseva A.P."/>
            <person name="Loparev V.N."/>
            <person name="Cuomo C.A."/>
        </authorList>
    </citation>
    <scope>NUCLEOTIDE SEQUENCE</scope>
    <source>
        <strain evidence="6">B8441</strain>
    </source>
</reference>